<evidence type="ECO:0000259" key="1">
    <source>
        <dbReference type="Pfam" id="PF04471"/>
    </source>
</evidence>
<reference evidence="2 3" key="1">
    <citation type="submission" date="2018-10" db="EMBL/GenBank/DDBJ databases">
        <title>Genomic Encyclopedia of Archaeal and Bacterial Type Strains, Phase II (KMG-II): from individual species to whole genera.</title>
        <authorList>
            <person name="Goeker M."/>
        </authorList>
    </citation>
    <scope>NUCLEOTIDE SEQUENCE [LARGE SCALE GENOMIC DNA]</scope>
    <source>
        <strain evidence="2 3">DSM 18602</strain>
    </source>
</reference>
<dbReference type="GO" id="GO:0003677">
    <property type="term" value="F:DNA binding"/>
    <property type="evidence" value="ECO:0007669"/>
    <property type="project" value="InterPro"/>
</dbReference>
<dbReference type="InterPro" id="IPR052906">
    <property type="entry name" value="Type_IV_Methyl-Rstrct_Enzyme"/>
</dbReference>
<sequence length="324" mass="37206">MGAIVCTVKNFLDTIIDIVGIKSGILLSRMTVIDILKGRDPDFDLLEEEFDQGIRIRSETYEDHIRYVRVKIGNLKPEMQHPFLWADRLVELDREGHQAFPVLKAFSESTRKYPGQKIDPNDIIRDILEMLPGTPLELVIGVIQIWVDHQQQSHHISRPEEEEWDGGTPLEQLFNCEIKSAENFMDQKFLDYIAANADELQKMHWRNFERFCAEFFNRLGYQIQLGPGGSDGGIDIRAFDPNDNSKPLIIIQCKRYKEGHQVGIETVKAFYTDVEFEQAQLGMIVTTSEIAPGGKKVCEARKYPLTFAELEEVKQWAKTMSKNA</sequence>
<dbReference type="AlphaFoldDB" id="A0A495IXM6"/>
<dbReference type="InterPro" id="IPR011856">
    <property type="entry name" value="tRNA_endonuc-like_dom_sf"/>
</dbReference>
<proteinExistence type="predicted"/>
<protein>
    <submittedName>
        <fullName evidence="2">Restriction system protein</fullName>
    </submittedName>
</protein>
<comment type="caution">
    <text evidence="2">The sequence shown here is derived from an EMBL/GenBank/DDBJ whole genome shotgun (WGS) entry which is preliminary data.</text>
</comment>
<dbReference type="PANTHER" id="PTHR30015:SF7">
    <property type="entry name" value="TYPE IV METHYL-DIRECTED RESTRICTION ENZYME ECOKMRR"/>
    <property type="match status" value="1"/>
</dbReference>
<dbReference type="GO" id="GO:0009307">
    <property type="term" value="P:DNA restriction-modification system"/>
    <property type="evidence" value="ECO:0007669"/>
    <property type="project" value="InterPro"/>
</dbReference>
<dbReference type="EMBL" id="RBKU01000001">
    <property type="protein sequence ID" value="RKR80629.1"/>
    <property type="molecule type" value="Genomic_DNA"/>
</dbReference>
<feature type="domain" description="Restriction endonuclease type IV Mrr" evidence="1">
    <location>
        <begin position="200"/>
        <end position="315"/>
    </location>
</feature>
<dbReference type="Proteomes" id="UP000268007">
    <property type="component" value="Unassembled WGS sequence"/>
</dbReference>
<dbReference type="InterPro" id="IPR007560">
    <property type="entry name" value="Restrct_endonuc_IV_Mrr"/>
</dbReference>
<evidence type="ECO:0000313" key="2">
    <source>
        <dbReference type="EMBL" id="RKR80629.1"/>
    </source>
</evidence>
<accession>A0A495IXM6</accession>
<dbReference type="InterPro" id="IPR011335">
    <property type="entry name" value="Restrct_endonuc-II-like"/>
</dbReference>
<evidence type="ECO:0000313" key="3">
    <source>
        <dbReference type="Proteomes" id="UP000268007"/>
    </source>
</evidence>
<dbReference type="PANTHER" id="PTHR30015">
    <property type="entry name" value="MRR RESTRICTION SYSTEM PROTEIN"/>
    <property type="match status" value="1"/>
</dbReference>
<gene>
    <name evidence="2" type="ORF">BDD43_0754</name>
</gene>
<keyword evidence="3" id="KW-1185">Reference proteome</keyword>
<dbReference type="RefSeq" id="WP_121196426.1">
    <property type="nucleotide sequence ID" value="NZ_RBKU01000001.1"/>
</dbReference>
<dbReference type="Pfam" id="PF04471">
    <property type="entry name" value="Mrr_cat"/>
    <property type="match status" value="1"/>
</dbReference>
<dbReference type="SUPFAM" id="SSF52980">
    <property type="entry name" value="Restriction endonuclease-like"/>
    <property type="match status" value="1"/>
</dbReference>
<dbReference type="OrthoDB" id="9803736at2"/>
<dbReference type="GO" id="GO:0015666">
    <property type="term" value="F:restriction endodeoxyribonuclease activity"/>
    <property type="evidence" value="ECO:0007669"/>
    <property type="project" value="TreeGrafter"/>
</dbReference>
<dbReference type="Gene3D" id="3.40.1350.10">
    <property type="match status" value="1"/>
</dbReference>
<name>A0A495IXM6_9SPHI</name>
<organism evidence="2 3">
    <name type="scientific">Mucilaginibacter gracilis</name>
    <dbReference type="NCBI Taxonomy" id="423350"/>
    <lineage>
        <taxon>Bacteria</taxon>
        <taxon>Pseudomonadati</taxon>
        <taxon>Bacteroidota</taxon>
        <taxon>Sphingobacteriia</taxon>
        <taxon>Sphingobacteriales</taxon>
        <taxon>Sphingobacteriaceae</taxon>
        <taxon>Mucilaginibacter</taxon>
    </lineage>
</organism>